<feature type="region of interest" description="Disordered" evidence="1">
    <location>
        <begin position="432"/>
        <end position="461"/>
    </location>
</feature>
<accession>A0ABP0C2Y4</accession>
<dbReference type="PANTHER" id="PTHR42031:SF1">
    <property type="entry name" value="KEY LIME PATHOGENICITY PROTEIN"/>
    <property type="match status" value="1"/>
</dbReference>
<gene>
    <name evidence="3" type="ORF">SCUCBS95973_006067</name>
</gene>
<organism evidence="3 4">
    <name type="scientific">Sporothrix curviconia</name>
    <dbReference type="NCBI Taxonomy" id="1260050"/>
    <lineage>
        <taxon>Eukaryota</taxon>
        <taxon>Fungi</taxon>
        <taxon>Dikarya</taxon>
        <taxon>Ascomycota</taxon>
        <taxon>Pezizomycotina</taxon>
        <taxon>Sordariomycetes</taxon>
        <taxon>Sordariomycetidae</taxon>
        <taxon>Ophiostomatales</taxon>
        <taxon>Ophiostomataceae</taxon>
        <taxon>Sporothrix</taxon>
    </lineage>
</organism>
<protein>
    <recommendedName>
        <fullName evidence="2">DUF7896 domain-containing protein</fullName>
    </recommendedName>
</protein>
<feature type="compositionally biased region" description="Polar residues" evidence="1">
    <location>
        <begin position="380"/>
        <end position="391"/>
    </location>
</feature>
<reference evidence="3 4" key="1">
    <citation type="submission" date="2024-01" db="EMBL/GenBank/DDBJ databases">
        <authorList>
            <person name="Allen C."/>
            <person name="Tagirdzhanova G."/>
        </authorList>
    </citation>
    <scope>NUCLEOTIDE SEQUENCE [LARGE SCALE GENOMIC DNA]</scope>
</reference>
<evidence type="ECO:0000313" key="4">
    <source>
        <dbReference type="Proteomes" id="UP001642405"/>
    </source>
</evidence>
<comment type="caution">
    <text evidence="3">The sequence shown here is derived from an EMBL/GenBank/DDBJ whole genome shotgun (WGS) entry which is preliminary data.</text>
</comment>
<proteinExistence type="predicted"/>
<dbReference type="EMBL" id="CAWUHB010000034">
    <property type="protein sequence ID" value="CAK7226035.1"/>
    <property type="molecule type" value="Genomic_DNA"/>
</dbReference>
<dbReference type="Pfam" id="PF25438">
    <property type="entry name" value="DUF7896"/>
    <property type="match status" value="1"/>
</dbReference>
<dbReference type="PANTHER" id="PTHR42031">
    <property type="entry name" value="KEY LIME PATHOGENICITY PROTEIN"/>
    <property type="match status" value="1"/>
</dbReference>
<evidence type="ECO:0000313" key="3">
    <source>
        <dbReference type="EMBL" id="CAK7226035.1"/>
    </source>
</evidence>
<dbReference type="InterPro" id="IPR057218">
    <property type="entry name" value="DUF7896"/>
</dbReference>
<evidence type="ECO:0000259" key="2">
    <source>
        <dbReference type="Pfam" id="PF25438"/>
    </source>
</evidence>
<dbReference type="Proteomes" id="UP001642405">
    <property type="component" value="Unassembled WGS sequence"/>
</dbReference>
<keyword evidence="4" id="KW-1185">Reference proteome</keyword>
<name>A0ABP0C2Y4_9PEZI</name>
<feature type="region of interest" description="Disordered" evidence="1">
    <location>
        <begin position="366"/>
        <end position="398"/>
    </location>
</feature>
<evidence type="ECO:0000256" key="1">
    <source>
        <dbReference type="SAM" id="MobiDB-lite"/>
    </source>
</evidence>
<feature type="domain" description="DUF7896" evidence="2">
    <location>
        <begin position="321"/>
        <end position="410"/>
    </location>
</feature>
<sequence>MVPSTSTPYAEVNEIGLDEFAVEPGQFLRARGIPDDSNMTSAAAIDYVAPSTCGSLTEATTFDAAMSVRLSDSFNDSSSLAANMVHADSQRSFRARSGALAAAAYTYDTSFDVSQSGTYFASDEAVHGAGSKYLAVGTTGHSPKSPSIQAYLYSGAQPMMRTSSVNTYSSLGGSTPSFDASGFAFPDSAASYLDAAVDMERSMSTSSARSNTSLQIRAKNCLRQQNSNAHKTQLLPKVDPVANADAAVGLPRAFGSSGGKIPASMSAAGGNGDGKMKIPLAKRERPKSKKLFCVSCNDRPEGFRGEHELQRHRSSRHSDEMKRWVCRDPGSESSIDAVRPLVDCKHCRDGKTYNAYYNAAAHLRRTHFKRKPGRKVPGSANGSAGKSNTPDGDSAKDWPEMSELKKWMYSITVSRGQAGSTADVMDELIDVEEEDEDERDDEGHNEDDEDEDEDEDEGEDEGVMVTEMHGESAVSVAAAAAAANTSLGSSDDHSDVFFGMGQIFGDTSMHSGLSMTRGGAVDRGLAAQSPEYQAEMPRLNGFQQPMYAQDGLISSAHFLEPQMNAGSLPLDFTGLVPSGLVSSPSGTTVTQGTAHPFHVDSQLEAYTQSFSPVDNLDFEFLSPCL</sequence>